<dbReference type="GO" id="GO:0000166">
    <property type="term" value="F:nucleotide binding"/>
    <property type="evidence" value="ECO:0007669"/>
    <property type="project" value="InterPro"/>
</dbReference>
<reference evidence="3 4" key="1">
    <citation type="submission" date="2020-08" db="EMBL/GenBank/DDBJ databases">
        <title>Genomic Encyclopedia of Type Strains, Phase IV (KMG-V): Genome sequencing to study the core and pangenomes of soil and plant-associated prokaryotes.</title>
        <authorList>
            <person name="Whitman W."/>
        </authorList>
    </citation>
    <scope>NUCLEOTIDE SEQUENCE [LARGE SCALE GENOMIC DNA]</scope>
    <source>
        <strain evidence="3 4">SEMIA 402</strain>
    </source>
</reference>
<dbReference type="InterPro" id="IPR000683">
    <property type="entry name" value="Gfo/Idh/MocA-like_OxRdtase_N"/>
</dbReference>
<dbReference type="Pfam" id="PF01408">
    <property type="entry name" value="GFO_IDH_MocA"/>
    <property type="match status" value="1"/>
</dbReference>
<evidence type="ECO:0000313" key="3">
    <source>
        <dbReference type="EMBL" id="MBB4279052.1"/>
    </source>
</evidence>
<dbReference type="AlphaFoldDB" id="A0A7W6WHZ8"/>
<name>A0A7W6WHZ8_9HYPH</name>
<sequence>MNRFVGKARIGVIGVGWIGYRHAKYCGSHANCELVGISDPGPVASKIGAELGVPSFASVGRREWHGEASGMPDGCAKLKATKPKAHRYGRR</sequence>
<protein>
    <recommendedName>
        <fullName evidence="2">Gfo/Idh/MocA-like oxidoreductase N-terminal domain-containing protein</fullName>
    </recommendedName>
</protein>
<feature type="domain" description="Gfo/Idh/MocA-like oxidoreductase N-terminal" evidence="2">
    <location>
        <begin position="9"/>
        <end position="59"/>
    </location>
</feature>
<evidence type="ECO:0000259" key="2">
    <source>
        <dbReference type="Pfam" id="PF01408"/>
    </source>
</evidence>
<evidence type="ECO:0000256" key="1">
    <source>
        <dbReference type="SAM" id="MobiDB-lite"/>
    </source>
</evidence>
<dbReference type="SUPFAM" id="SSF51735">
    <property type="entry name" value="NAD(P)-binding Rossmann-fold domains"/>
    <property type="match status" value="1"/>
</dbReference>
<feature type="region of interest" description="Disordered" evidence="1">
    <location>
        <begin position="66"/>
        <end position="91"/>
    </location>
</feature>
<dbReference type="EMBL" id="JACIGM010000023">
    <property type="protein sequence ID" value="MBB4279052.1"/>
    <property type="molecule type" value="Genomic_DNA"/>
</dbReference>
<gene>
    <name evidence="3" type="ORF">GGE12_006865</name>
</gene>
<proteinExistence type="predicted"/>
<accession>A0A7W6WHZ8</accession>
<dbReference type="Proteomes" id="UP000533641">
    <property type="component" value="Unassembled WGS sequence"/>
</dbReference>
<comment type="caution">
    <text evidence="3">The sequence shown here is derived from an EMBL/GenBank/DDBJ whole genome shotgun (WGS) entry which is preliminary data.</text>
</comment>
<feature type="compositionally biased region" description="Basic residues" evidence="1">
    <location>
        <begin position="79"/>
        <end position="91"/>
    </location>
</feature>
<evidence type="ECO:0000313" key="4">
    <source>
        <dbReference type="Proteomes" id="UP000533641"/>
    </source>
</evidence>
<dbReference type="Gene3D" id="3.40.50.720">
    <property type="entry name" value="NAD(P)-binding Rossmann-like Domain"/>
    <property type="match status" value="1"/>
</dbReference>
<organism evidence="3 4">
    <name type="scientific">Rhizobium mongolense</name>
    <dbReference type="NCBI Taxonomy" id="57676"/>
    <lineage>
        <taxon>Bacteria</taxon>
        <taxon>Pseudomonadati</taxon>
        <taxon>Pseudomonadota</taxon>
        <taxon>Alphaproteobacteria</taxon>
        <taxon>Hyphomicrobiales</taxon>
        <taxon>Rhizobiaceae</taxon>
        <taxon>Rhizobium/Agrobacterium group</taxon>
        <taxon>Rhizobium</taxon>
    </lineage>
</organism>
<dbReference type="RefSeq" id="WP_183930401.1">
    <property type="nucleotide sequence ID" value="NZ_JACIGM010000023.1"/>
</dbReference>
<dbReference type="InterPro" id="IPR036291">
    <property type="entry name" value="NAD(P)-bd_dom_sf"/>
</dbReference>